<dbReference type="InterPro" id="IPR001474">
    <property type="entry name" value="GTP_CycHdrlase_I"/>
</dbReference>
<dbReference type="InterPro" id="IPR043133">
    <property type="entry name" value="GTP-CH-I_C/QueF"/>
</dbReference>
<comment type="catalytic activity">
    <reaction evidence="1">
        <text>GTP + H2O = 7,8-dihydroneopterin 3'-triphosphate + formate + H(+)</text>
        <dbReference type="Rhea" id="RHEA:17473"/>
        <dbReference type="ChEBI" id="CHEBI:15377"/>
        <dbReference type="ChEBI" id="CHEBI:15378"/>
        <dbReference type="ChEBI" id="CHEBI:15740"/>
        <dbReference type="ChEBI" id="CHEBI:37565"/>
        <dbReference type="ChEBI" id="CHEBI:58462"/>
        <dbReference type="EC" id="3.5.4.16"/>
    </reaction>
</comment>
<organism evidence="6">
    <name type="scientific">uncultured Caudovirales phage</name>
    <dbReference type="NCBI Taxonomy" id="2100421"/>
    <lineage>
        <taxon>Viruses</taxon>
        <taxon>Duplodnaviria</taxon>
        <taxon>Heunggongvirae</taxon>
        <taxon>Uroviricota</taxon>
        <taxon>Caudoviricetes</taxon>
        <taxon>Peduoviridae</taxon>
        <taxon>Maltschvirus</taxon>
        <taxon>Maltschvirus maltsch</taxon>
    </lineage>
</organism>
<dbReference type="EMBL" id="LR797112">
    <property type="protein sequence ID" value="CAB4187630.1"/>
    <property type="molecule type" value="Genomic_DNA"/>
</dbReference>
<evidence type="ECO:0000256" key="4">
    <source>
        <dbReference type="ARBA" id="ARBA00022801"/>
    </source>
</evidence>
<evidence type="ECO:0000313" key="7">
    <source>
        <dbReference type="EMBL" id="CAB4219323.1"/>
    </source>
</evidence>
<proteinExistence type="predicted"/>
<sequence length="220" mass="25126">MSILTESIKNRIKQDGGSFFANDNIAKYFQGNELELLQNEVEEKIKDVLETLIIDIENDHNTQETAKRVAKMYIKEVFSGRYVEPPKITEFPNAKQFDEIYTLGPITIRSACSHHLVPITGRAWIGILPSDRVIGISKFVRLVNWIMARPQIQEEATVQLADIIERLIAPRGLAIVIEAKHQCMTWRGVKESETAMTSSVMRGVFRDKPEARAEFLRLIK</sequence>
<comment type="pathway">
    <text evidence="2">Cofactor biosynthesis; 7,8-dihydroneopterin triphosphate biosynthesis; 7,8-dihydroneopterin triphosphate from GTP: step 1/1.</text>
</comment>
<reference evidence="6" key="1">
    <citation type="submission" date="2020-05" db="EMBL/GenBank/DDBJ databases">
        <authorList>
            <person name="Chiriac C."/>
            <person name="Salcher M."/>
            <person name="Ghai R."/>
            <person name="Kavagutti S V."/>
        </authorList>
    </citation>
    <scope>NUCLEOTIDE SEQUENCE</scope>
</reference>
<evidence type="ECO:0000259" key="5">
    <source>
        <dbReference type="Pfam" id="PF01227"/>
    </source>
</evidence>
<feature type="domain" description="GTP cyclohydrolase I" evidence="5">
    <location>
        <begin position="42"/>
        <end position="219"/>
    </location>
</feature>
<dbReference type="Pfam" id="PF01227">
    <property type="entry name" value="GTP_cyclohydroI"/>
    <property type="match status" value="1"/>
</dbReference>
<dbReference type="PANTHER" id="PTHR11109:SF7">
    <property type="entry name" value="GTP CYCLOHYDROLASE 1"/>
    <property type="match status" value="1"/>
</dbReference>
<dbReference type="Gene3D" id="1.10.286.10">
    <property type="match status" value="1"/>
</dbReference>
<evidence type="ECO:0000256" key="2">
    <source>
        <dbReference type="ARBA" id="ARBA00005080"/>
    </source>
</evidence>
<dbReference type="UniPathway" id="UPA00848">
    <property type="reaction ID" value="UER00151"/>
</dbReference>
<accession>A0A6J5QSS1</accession>
<evidence type="ECO:0000256" key="3">
    <source>
        <dbReference type="ARBA" id="ARBA00012715"/>
    </source>
</evidence>
<keyword evidence="4 6" id="KW-0378">Hydrolase</keyword>
<dbReference type="InterPro" id="IPR020602">
    <property type="entry name" value="GTP_CycHdrlase_I_dom"/>
</dbReference>
<dbReference type="EMBL" id="LR797478">
    <property type="protein sequence ID" value="CAB4219323.1"/>
    <property type="molecule type" value="Genomic_DNA"/>
</dbReference>
<dbReference type="Gene3D" id="3.30.1130.10">
    <property type="match status" value="1"/>
</dbReference>
<dbReference type="FunFam" id="3.30.1130.10:FF:000001">
    <property type="entry name" value="GTP cyclohydrolase 1"/>
    <property type="match status" value="1"/>
</dbReference>
<name>A0A6J5QSS1_9CAUD</name>
<evidence type="ECO:0000256" key="1">
    <source>
        <dbReference type="ARBA" id="ARBA00001052"/>
    </source>
</evidence>
<gene>
    <name evidence="6" type="ORF">UFOVP1163_48</name>
    <name evidence="7" type="ORF">UFOVP1613_46</name>
</gene>
<dbReference type="NCBIfam" id="NF006826">
    <property type="entry name" value="PRK09347.1-3"/>
    <property type="match status" value="1"/>
</dbReference>
<evidence type="ECO:0000313" key="6">
    <source>
        <dbReference type="EMBL" id="CAB4187630.1"/>
    </source>
</evidence>
<dbReference type="GO" id="GO:0005525">
    <property type="term" value="F:GTP binding"/>
    <property type="evidence" value="ECO:0007669"/>
    <property type="project" value="TreeGrafter"/>
</dbReference>
<dbReference type="GO" id="GO:0003934">
    <property type="term" value="F:GTP cyclohydrolase I activity"/>
    <property type="evidence" value="ECO:0007669"/>
    <property type="project" value="UniProtKB-EC"/>
</dbReference>
<dbReference type="PANTHER" id="PTHR11109">
    <property type="entry name" value="GTP CYCLOHYDROLASE I"/>
    <property type="match status" value="1"/>
</dbReference>
<dbReference type="GO" id="GO:0006729">
    <property type="term" value="P:tetrahydrobiopterin biosynthetic process"/>
    <property type="evidence" value="ECO:0007669"/>
    <property type="project" value="TreeGrafter"/>
</dbReference>
<dbReference type="InterPro" id="IPR043134">
    <property type="entry name" value="GTP-CH-I_N"/>
</dbReference>
<dbReference type="GO" id="GO:0046654">
    <property type="term" value="P:tetrahydrofolate biosynthetic process"/>
    <property type="evidence" value="ECO:0007669"/>
    <property type="project" value="InterPro"/>
</dbReference>
<dbReference type="EC" id="3.5.4.16" evidence="3"/>
<dbReference type="SUPFAM" id="SSF55620">
    <property type="entry name" value="Tetrahydrobiopterin biosynthesis enzymes-like"/>
    <property type="match status" value="1"/>
</dbReference>
<dbReference type="GO" id="GO:0008270">
    <property type="term" value="F:zinc ion binding"/>
    <property type="evidence" value="ECO:0007669"/>
    <property type="project" value="TreeGrafter"/>
</dbReference>
<protein>
    <recommendedName>
        <fullName evidence="3">GTP cyclohydrolase I</fullName>
        <ecNumber evidence="3">3.5.4.16</ecNumber>
    </recommendedName>
</protein>